<organism evidence="1 2">
    <name type="scientific">Apatococcus fuscideae</name>
    <dbReference type="NCBI Taxonomy" id="2026836"/>
    <lineage>
        <taxon>Eukaryota</taxon>
        <taxon>Viridiplantae</taxon>
        <taxon>Chlorophyta</taxon>
        <taxon>core chlorophytes</taxon>
        <taxon>Trebouxiophyceae</taxon>
        <taxon>Chlorellales</taxon>
        <taxon>Chlorellaceae</taxon>
        <taxon>Apatococcus</taxon>
    </lineage>
</organism>
<evidence type="ECO:0000313" key="2">
    <source>
        <dbReference type="Proteomes" id="UP001485043"/>
    </source>
</evidence>
<sequence>MSSRHVVVLALDNVQAPDKLLTYAKQQFDLEGNRIHLVHACPHVHSRTSMPGSAAAAAFAVQESPQEEMAEMEANARDFLVDKAQMVALLYWEMMRSLPSSGDPG</sequence>
<dbReference type="EMBL" id="JALJOV010000856">
    <property type="protein sequence ID" value="KAK9860327.1"/>
    <property type="molecule type" value="Genomic_DNA"/>
</dbReference>
<dbReference type="InterPro" id="IPR014729">
    <property type="entry name" value="Rossmann-like_a/b/a_fold"/>
</dbReference>
<comment type="caution">
    <text evidence="1">The sequence shown here is derived from an EMBL/GenBank/DDBJ whole genome shotgun (WGS) entry which is preliminary data.</text>
</comment>
<proteinExistence type="predicted"/>
<dbReference type="Gene3D" id="3.40.50.620">
    <property type="entry name" value="HUPs"/>
    <property type="match status" value="1"/>
</dbReference>
<keyword evidence="2" id="KW-1185">Reference proteome</keyword>
<evidence type="ECO:0008006" key="3">
    <source>
        <dbReference type="Google" id="ProtNLM"/>
    </source>
</evidence>
<accession>A0AAW1SU06</accession>
<protein>
    <recommendedName>
        <fullName evidence="3">UspA domain-containing protein</fullName>
    </recommendedName>
</protein>
<dbReference type="AlphaFoldDB" id="A0AAW1SU06"/>
<dbReference type="Proteomes" id="UP001485043">
    <property type="component" value="Unassembled WGS sequence"/>
</dbReference>
<name>A0AAW1SU06_9CHLO</name>
<evidence type="ECO:0000313" key="1">
    <source>
        <dbReference type="EMBL" id="KAK9860327.1"/>
    </source>
</evidence>
<gene>
    <name evidence="1" type="ORF">WJX84_004448</name>
</gene>
<reference evidence="1 2" key="1">
    <citation type="journal article" date="2024" name="Nat. Commun.">
        <title>Phylogenomics reveals the evolutionary origins of lichenization in chlorophyte algae.</title>
        <authorList>
            <person name="Puginier C."/>
            <person name="Libourel C."/>
            <person name="Otte J."/>
            <person name="Skaloud P."/>
            <person name="Haon M."/>
            <person name="Grisel S."/>
            <person name="Petersen M."/>
            <person name="Berrin J.G."/>
            <person name="Delaux P.M."/>
            <person name="Dal Grande F."/>
            <person name="Keller J."/>
        </authorList>
    </citation>
    <scope>NUCLEOTIDE SEQUENCE [LARGE SCALE GENOMIC DNA]</scope>
    <source>
        <strain evidence="1 2">SAG 2523</strain>
    </source>
</reference>